<organism evidence="4 5">
    <name type="scientific">Actinoalloteichus fjordicus</name>
    <dbReference type="NCBI Taxonomy" id="1612552"/>
    <lineage>
        <taxon>Bacteria</taxon>
        <taxon>Bacillati</taxon>
        <taxon>Actinomycetota</taxon>
        <taxon>Actinomycetes</taxon>
        <taxon>Pseudonocardiales</taxon>
        <taxon>Pseudonocardiaceae</taxon>
        <taxon>Actinoalloteichus</taxon>
    </lineage>
</organism>
<dbReference type="PROSITE" id="PS50853">
    <property type="entry name" value="FN3"/>
    <property type="match status" value="1"/>
</dbReference>
<dbReference type="SUPFAM" id="SSF49265">
    <property type="entry name" value="Fibronectin type III"/>
    <property type="match status" value="1"/>
</dbReference>
<keyword evidence="2" id="KW-0119">Carbohydrate metabolism</keyword>
<feature type="domain" description="Fibronectin type-III" evidence="3">
    <location>
        <begin position="61"/>
        <end position="155"/>
    </location>
</feature>
<dbReference type="Proteomes" id="UP000185511">
    <property type="component" value="Chromosome"/>
</dbReference>
<evidence type="ECO:0000259" key="3">
    <source>
        <dbReference type="PROSITE" id="PS50853"/>
    </source>
</evidence>
<sequence>MRLRPVVLLPIAALVVLGGAVFLLRDQVDAVSAPSWDNTNPLIAEQAEAVDYRPDHPAPAPPDSLEIDSWDAESLRVRWGSALPGGGDPAAASGYELGWSGGGQTGQLLVASPAAEIRDLDPQTPYAVEVRSVNALGERSAPVRATARPAEAHRETHLAGLAVTHDFDEHTLDGDHWQVTSLECPPRRLPEGGLTGGTPCGRSSLRHRAPFVLQAPDRDGIRGRILLRSGGVSANHWMSNSQTVGLSIALTPPGYGNRGAEFLTAPSDRQADTAGGMPPGSVALILTRDGPRLSVAPGLMTEGNDVEQLDGFSSATGVRSLWELRIEDTRLVMLQDGIEVTSVPVLLPWETADLSLAFSNWNGAEPSLDLIGMSAVDEDVRMDVVSMSDVLGEPVPTPVENSPHLLAAANRVEFVSTHTVEEDGILHLDGEDVELEEIPSTEPGRVWARADLPVDTLRADPAILTAASTEDLPPLTGLLHVWSGPPRQPAEAYPLHQAPPSTPELPTAPAMVRSDGELIDIQSPGASVPRGELEITILIDGRRQEGRTSQVLPAAGFEVLANDGVLLRVPAHEDGPMVGGLHSFTVDVSDHPHDTLILRTWVHGLTAGELEVAPIVQLRLTD</sequence>
<protein>
    <recommendedName>
        <fullName evidence="3">Fibronectin type-III domain-containing protein</fullName>
    </recommendedName>
</protein>
<dbReference type="InterPro" id="IPR036116">
    <property type="entry name" value="FN3_sf"/>
</dbReference>
<dbReference type="InterPro" id="IPR013783">
    <property type="entry name" value="Ig-like_fold"/>
</dbReference>
<dbReference type="GO" id="GO:0016798">
    <property type="term" value="F:hydrolase activity, acting on glycosyl bonds"/>
    <property type="evidence" value="ECO:0007669"/>
    <property type="project" value="UniProtKB-KW"/>
</dbReference>
<dbReference type="EMBL" id="CP016076">
    <property type="protein sequence ID" value="APU12263.1"/>
    <property type="molecule type" value="Genomic_DNA"/>
</dbReference>
<evidence type="ECO:0000313" key="5">
    <source>
        <dbReference type="Proteomes" id="UP000185511"/>
    </source>
</evidence>
<proteinExistence type="predicted"/>
<dbReference type="KEGG" id="acad:UA74_00845"/>
<dbReference type="Gene3D" id="2.60.40.10">
    <property type="entry name" value="Immunoglobulins"/>
    <property type="match status" value="1"/>
</dbReference>
<dbReference type="CDD" id="cd00063">
    <property type="entry name" value="FN3"/>
    <property type="match status" value="1"/>
</dbReference>
<dbReference type="GO" id="GO:0000272">
    <property type="term" value="P:polysaccharide catabolic process"/>
    <property type="evidence" value="ECO:0007669"/>
    <property type="project" value="UniProtKB-KW"/>
</dbReference>
<dbReference type="InterPro" id="IPR003961">
    <property type="entry name" value="FN3_dom"/>
</dbReference>
<accession>A0AAC9PPS4</accession>
<keyword evidence="1" id="KW-0378">Hydrolase</keyword>
<evidence type="ECO:0000313" key="4">
    <source>
        <dbReference type="EMBL" id="APU12263.1"/>
    </source>
</evidence>
<dbReference type="AlphaFoldDB" id="A0AAC9PPS4"/>
<evidence type="ECO:0000256" key="2">
    <source>
        <dbReference type="ARBA" id="ARBA00023326"/>
    </source>
</evidence>
<keyword evidence="1" id="KW-0326">Glycosidase</keyword>
<dbReference type="RefSeq" id="WP_075763686.1">
    <property type="nucleotide sequence ID" value="NZ_CP016076.1"/>
</dbReference>
<gene>
    <name evidence="4" type="ORF">UA74_00845</name>
</gene>
<name>A0AAC9PPS4_9PSEU</name>
<keyword evidence="2" id="KW-0624">Polysaccharide degradation</keyword>
<dbReference type="SMART" id="SM00060">
    <property type="entry name" value="FN3"/>
    <property type="match status" value="1"/>
</dbReference>
<reference evidence="5" key="1">
    <citation type="submission" date="2016-06" db="EMBL/GenBank/DDBJ databases">
        <title>Complete genome sequence of Actinoalloteichus fjordicus DSM 46855 (=ADI127-17), type strain of the new species Actinoalloteichus fjordicus.</title>
        <authorList>
            <person name="Ruckert C."/>
            <person name="Nouioui I."/>
            <person name="Willmese J."/>
            <person name="van Wezel G."/>
            <person name="Klenk H.-P."/>
            <person name="Kalinowski J."/>
            <person name="Zotchev S.B."/>
        </authorList>
    </citation>
    <scope>NUCLEOTIDE SEQUENCE [LARGE SCALE GENOMIC DNA]</scope>
    <source>
        <strain evidence="5">ADI127-7</strain>
    </source>
</reference>
<keyword evidence="5" id="KW-1185">Reference proteome</keyword>
<evidence type="ECO:0000256" key="1">
    <source>
        <dbReference type="ARBA" id="ARBA00023295"/>
    </source>
</evidence>